<sequence length="91" mass="10715">MRENLSEAGFKGLSALKTARREEAKKIVEEINDPRLRADYDLEYFTIHTKGRVRHIPKRRIGEDPDRVNGEIVKWLKKELANLDNQQENQQ</sequence>
<name>A0A2H0VD94_9BACT</name>
<accession>A0A2H0VD94</accession>
<evidence type="ECO:0000313" key="1">
    <source>
        <dbReference type="EMBL" id="PIR97041.1"/>
    </source>
</evidence>
<organism evidence="1 2">
    <name type="scientific">Candidatus Doudnabacteria bacterium CG10_big_fil_rev_8_21_14_0_10_41_10</name>
    <dbReference type="NCBI Taxonomy" id="1974551"/>
    <lineage>
        <taxon>Bacteria</taxon>
        <taxon>Candidatus Doudnaibacteriota</taxon>
    </lineage>
</organism>
<dbReference type="Proteomes" id="UP000230557">
    <property type="component" value="Unassembled WGS sequence"/>
</dbReference>
<protein>
    <submittedName>
        <fullName evidence="1">Uncharacterized protein</fullName>
    </submittedName>
</protein>
<comment type="caution">
    <text evidence="1">The sequence shown here is derived from an EMBL/GenBank/DDBJ whole genome shotgun (WGS) entry which is preliminary data.</text>
</comment>
<reference evidence="2" key="1">
    <citation type="submission" date="2017-09" db="EMBL/GenBank/DDBJ databases">
        <title>Depth-based differentiation of microbial function through sediment-hosted aquifers and enrichment of novel symbionts in the deep terrestrial subsurface.</title>
        <authorList>
            <person name="Probst A.J."/>
            <person name="Ladd B."/>
            <person name="Jarett J.K."/>
            <person name="Geller-Mcgrath D.E."/>
            <person name="Sieber C.M.K."/>
            <person name="Emerson J.B."/>
            <person name="Anantharaman K."/>
            <person name="Thomas B.C."/>
            <person name="Malmstrom R."/>
            <person name="Stieglmeier M."/>
            <person name="Klingl A."/>
            <person name="Woyke T."/>
            <person name="Ryan C.M."/>
            <person name="Banfield J.F."/>
        </authorList>
    </citation>
    <scope>NUCLEOTIDE SEQUENCE [LARGE SCALE GENOMIC DNA]</scope>
</reference>
<dbReference type="AlphaFoldDB" id="A0A2H0VD94"/>
<gene>
    <name evidence="1" type="ORF">COT91_03420</name>
</gene>
<dbReference type="EMBL" id="PFAJ01000046">
    <property type="protein sequence ID" value="PIR97041.1"/>
    <property type="molecule type" value="Genomic_DNA"/>
</dbReference>
<evidence type="ECO:0000313" key="2">
    <source>
        <dbReference type="Proteomes" id="UP000230557"/>
    </source>
</evidence>
<proteinExistence type="predicted"/>